<dbReference type="EMBL" id="JBHTKB010000001">
    <property type="protein sequence ID" value="MFD0912222.1"/>
    <property type="molecule type" value="Genomic_DNA"/>
</dbReference>
<proteinExistence type="predicted"/>
<keyword evidence="4" id="KW-1185">Reference proteome</keyword>
<dbReference type="Pfam" id="PF13372">
    <property type="entry name" value="Alginate_exp"/>
    <property type="match status" value="1"/>
</dbReference>
<sequence length="565" mass="65368">MYLKKITIAMAATGFWWASGIAGISQAYAAEDTTSTQVEDAEQNKKVEARLAEIKAEEKAAAKAANGYYVERRSYGTQKETEPPRYVKQLNKTWLKDYDAFADVDWLDIGLEYRARYEYRDNDFRRPRENLDEPLLLRTRAYVGLKNILDPFRFAVEAQDSRRNNSDYTRSNDTRDVDKADFVQAYLELYYKDSIFGKDDLGNSRPFWVRGGRLAWESLDRRLIARNEWRNTTNTFQGIRANIGEKKNDWQLEAFAVQPVQRFTDKLDEVDHSQNFYGVIGDWRRWSEYVTIQPYYFLLRQNGDDVVYDTNGNSLSDRRFITAAAQNQARIDREIHTGGIRVFGVVPGTQWDYDASYVKQWGKQQRFISNAIGYANVDHDAYAYNAEVGYTVKHPWKPRFSTSYGVASGDKTTAAGNDFSDNGRFDRLFGFARPWSNNDYIQMENIRAAKVRVEFDPKVPFLDNVKVDTGFSWYQLDDASDRWNAGANLRDRTGNSGRDLGKEYDLRVRFPINQYAALNLGYAHFWAGDFVQDAVSANADNRANFDQNRSKSSDFFYTELTLYGF</sequence>
<organism evidence="3 4">
    <name type="scientific">Methylophilus luteus</name>
    <dbReference type="NCBI Taxonomy" id="640108"/>
    <lineage>
        <taxon>Bacteria</taxon>
        <taxon>Pseudomonadati</taxon>
        <taxon>Pseudomonadota</taxon>
        <taxon>Betaproteobacteria</taxon>
        <taxon>Nitrosomonadales</taxon>
        <taxon>Methylophilaceae</taxon>
        <taxon>Methylophilus</taxon>
    </lineage>
</organism>
<accession>A0ABW3F6Z6</accession>
<feature type="signal peptide" evidence="1">
    <location>
        <begin position="1"/>
        <end position="29"/>
    </location>
</feature>
<gene>
    <name evidence="3" type="ORF">ACFQ1Z_01555</name>
</gene>
<feature type="chain" id="PRO_5045339404" evidence="1">
    <location>
        <begin position="30"/>
        <end position="565"/>
    </location>
</feature>
<evidence type="ECO:0000256" key="1">
    <source>
        <dbReference type="SAM" id="SignalP"/>
    </source>
</evidence>
<dbReference type="Proteomes" id="UP001597128">
    <property type="component" value="Unassembled WGS sequence"/>
</dbReference>
<protein>
    <submittedName>
        <fullName evidence="3">Alginate export family protein</fullName>
    </submittedName>
</protein>
<reference evidence="4" key="1">
    <citation type="journal article" date="2019" name="Int. J. Syst. Evol. Microbiol.">
        <title>The Global Catalogue of Microorganisms (GCM) 10K type strain sequencing project: providing services to taxonomists for standard genome sequencing and annotation.</title>
        <authorList>
            <consortium name="The Broad Institute Genomics Platform"/>
            <consortium name="The Broad Institute Genome Sequencing Center for Infectious Disease"/>
            <person name="Wu L."/>
            <person name="Ma J."/>
        </authorList>
    </citation>
    <scope>NUCLEOTIDE SEQUENCE [LARGE SCALE GENOMIC DNA]</scope>
    <source>
        <strain evidence="4">CCUG 58412</strain>
    </source>
</reference>
<name>A0ABW3F6Z6_9PROT</name>
<evidence type="ECO:0000313" key="3">
    <source>
        <dbReference type="EMBL" id="MFD0912222.1"/>
    </source>
</evidence>
<evidence type="ECO:0000313" key="4">
    <source>
        <dbReference type="Proteomes" id="UP001597128"/>
    </source>
</evidence>
<dbReference type="InterPro" id="IPR025388">
    <property type="entry name" value="Alginate_export_dom"/>
</dbReference>
<comment type="caution">
    <text evidence="3">The sequence shown here is derived from an EMBL/GenBank/DDBJ whole genome shotgun (WGS) entry which is preliminary data.</text>
</comment>
<dbReference type="RefSeq" id="WP_379054956.1">
    <property type="nucleotide sequence ID" value="NZ_JBHTKB010000001.1"/>
</dbReference>
<keyword evidence="1" id="KW-0732">Signal</keyword>
<feature type="domain" description="Alginate export" evidence="2">
    <location>
        <begin position="106"/>
        <end position="542"/>
    </location>
</feature>
<evidence type="ECO:0000259" key="2">
    <source>
        <dbReference type="Pfam" id="PF13372"/>
    </source>
</evidence>